<dbReference type="InterPro" id="IPR017927">
    <property type="entry name" value="FAD-bd_FR_type"/>
</dbReference>
<dbReference type="InterPro" id="IPR006058">
    <property type="entry name" value="2Fe2S_fd_BS"/>
</dbReference>
<sequence>MKGEPVTLVDHPLEDAGPPGRREPAVRELTVRGLVLEAEDVLTVELTGAGLPAWTPGAHVDLIINDGTVRQYSLCGTPDATSLTVAVRHEPGGRGGSDWVHRALRPGDRVTIRGVKNHFELERADGYVLIAGGVGITPLLPMAERLAAEGRAWRLAYIGRTAARMPFLERIRALGPRATVHETAVSGRPPIDGLLDGPGLVYVCGPGTLIEAVRDALDARGQGERLRAEYFRAPDDADAAEPGAFTLRLERSGLDLAVPAGRSALDVVTEAGVDVLRDCEEGICGSCETTVLAGEVDHRDHVLTARERAANACMMLCVSRAAGPRLVLDL</sequence>
<dbReference type="InterPro" id="IPR012675">
    <property type="entry name" value="Beta-grasp_dom_sf"/>
</dbReference>
<reference evidence="11 12" key="1">
    <citation type="submission" date="2023-07" db="EMBL/GenBank/DDBJ databases">
        <title>Sequencing the genomes of 1000 actinobacteria strains.</title>
        <authorList>
            <person name="Klenk H.-P."/>
        </authorList>
    </citation>
    <scope>NUCLEOTIDE SEQUENCE [LARGE SCALE GENOMIC DNA]</scope>
    <source>
        <strain evidence="11 12">DSM 44711</strain>
    </source>
</reference>
<evidence type="ECO:0000256" key="8">
    <source>
        <dbReference type="SAM" id="MobiDB-lite"/>
    </source>
</evidence>
<dbReference type="GO" id="GO:0016491">
    <property type="term" value="F:oxidoreductase activity"/>
    <property type="evidence" value="ECO:0007669"/>
    <property type="project" value="UniProtKB-KW"/>
</dbReference>
<dbReference type="PANTHER" id="PTHR47354:SF1">
    <property type="entry name" value="CARNITINE MONOOXYGENASE REDUCTASE SUBUNIT"/>
    <property type="match status" value="1"/>
</dbReference>
<keyword evidence="12" id="KW-1185">Reference proteome</keyword>
<accession>A0AAE4CSR2</accession>
<dbReference type="Gene3D" id="3.40.50.80">
    <property type="entry name" value="Nucleotide-binding domain of ferredoxin-NADP reductase (FNR) module"/>
    <property type="match status" value="1"/>
</dbReference>
<proteinExistence type="predicted"/>
<keyword evidence="6" id="KW-0408">Iron</keyword>
<protein>
    <submittedName>
        <fullName evidence="11">Ferredoxin-NADP reductase</fullName>
    </submittedName>
</protein>
<keyword evidence="3" id="KW-0001">2Fe-2S</keyword>
<organism evidence="11 12">
    <name type="scientific">Catenuloplanes niger</name>
    <dbReference type="NCBI Taxonomy" id="587534"/>
    <lineage>
        <taxon>Bacteria</taxon>
        <taxon>Bacillati</taxon>
        <taxon>Actinomycetota</taxon>
        <taxon>Actinomycetes</taxon>
        <taxon>Micromonosporales</taxon>
        <taxon>Micromonosporaceae</taxon>
        <taxon>Catenuloplanes</taxon>
    </lineage>
</organism>
<dbReference type="SUPFAM" id="SSF63380">
    <property type="entry name" value="Riboflavin synthase domain-like"/>
    <property type="match status" value="1"/>
</dbReference>
<evidence type="ECO:0000256" key="6">
    <source>
        <dbReference type="ARBA" id="ARBA00023004"/>
    </source>
</evidence>
<evidence type="ECO:0000256" key="5">
    <source>
        <dbReference type="ARBA" id="ARBA00023002"/>
    </source>
</evidence>
<evidence type="ECO:0000256" key="4">
    <source>
        <dbReference type="ARBA" id="ARBA00022723"/>
    </source>
</evidence>
<dbReference type="AlphaFoldDB" id="A0AAE4CSR2"/>
<feature type="domain" description="2Fe-2S ferredoxin-type" evidence="9">
    <location>
        <begin position="243"/>
        <end position="330"/>
    </location>
</feature>
<keyword evidence="7" id="KW-0411">Iron-sulfur</keyword>
<dbReference type="GO" id="GO:0051537">
    <property type="term" value="F:2 iron, 2 sulfur cluster binding"/>
    <property type="evidence" value="ECO:0007669"/>
    <property type="project" value="UniProtKB-KW"/>
</dbReference>
<dbReference type="InterPro" id="IPR001709">
    <property type="entry name" value="Flavoprot_Pyr_Nucl_cyt_Rdtase"/>
</dbReference>
<dbReference type="PRINTS" id="PR00409">
    <property type="entry name" value="PHDIOXRDTASE"/>
</dbReference>
<dbReference type="InterPro" id="IPR036010">
    <property type="entry name" value="2Fe-2S_ferredoxin-like_sf"/>
</dbReference>
<dbReference type="PROSITE" id="PS00197">
    <property type="entry name" value="2FE2S_FER_1"/>
    <property type="match status" value="1"/>
</dbReference>
<evidence type="ECO:0000256" key="1">
    <source>
        <dbReference type="ARBA" id="ARBA00001974"/>
    </source>
</evidence>
<dbReference type="Pfam" id="PF00111">
    <property type="entry name" value="Fer2"/>
    <property type="match status" value="1"/>
</dbReference>
<dbReference type="PRINTS" id="PR00371">
    <property type="entry name" value="FPNCR"/>
</dbReference>
<evidence type="ECO:0000259" key="9">
    <source>
        <dbReference type="PROSITE" id="PS51085"/>
    </source>
</evidence>
<dbReference type="CDD" id="cd00207">
    <property type="entry name" value="fer2"/>
    <property type="match status" value="1"/>
</dbReference>
<evidence type="ECO:0000256" key="7">
    <source>
        <dbReference type="ARBA" id="ARBA00023014"/>
    </source>
</evidence>
<dbReference type="GO" id="GO:0046872">
    <property type="term" value="F:metal ion binding"/>
    <property type="evidence" value="ECO:0007669"/>
    <property type="project" value="UniProtKB-KW"/>
</dbReference>
<dbReference type="Gene3D" id="2.40.30.10">
    <property type="entry name" value="Translation factors"/>
    <property type="match status" value="1"/>
</dbReference>
<dbReference type="RefSeq" id="WP_310408099.1">
    <property type="nucleotide sequence ID" value="NZ_JAVDYC010000001.1"/>
</dbReference>
<evidence type="ECO:0000256" key="3">
    <source>
        <dbReference type="ARBA" id="ARBA00022714"/>
    </source>
</evidence>
<dbReference type="Gene3D" id="3.10.20.30">
    <property type="match status" value="1"/>
</dbReference>
<evidence type="ECO:0000256" key="2">
    <source>
        <dbReference type="ARBA" id="ARBA00022630"/>
    </source>
</evidence>
<dbReference type="InterPro" id="IPR001041">
    <property type="entry name" value="2Fe-2S_ferredoxin-type"/>
</dbReference>
<feature type="domain" description="FAD-binding FR-type" evidence="10">
    <location>
        <begin position="24"/>
        <end position="122"/>
    </location>
</feature>
<evidence type="ECO:0000313" key="12">
    <source>
        <dbReference type="Proteomes" id="UP001183629"/>
    </source>
</evidence>
<dbReference type="InterPro" id="IPR050415">
    <property type="entry name" value="MRET"/>
</dbReference>
<keyword evidence="2" id="KW-0285">Flavoprotein</keyword>
<dbReference type="PANTHER" id="PTHR47354">
    <property type="entry name" value="NADH OXIDOREDUCTASE HCR"/>
    <property type="match status" value="1"/>
</dbReference>
<name>A0AAE4CSR2_9ACTN</name>
<dbReference type="SUPFAM" id="SSF52343">
    <property type="entry name" value="Ferredoxin reductase-like, C-terminal NADP-linked domain"/>
    <property type="match status" value="1"/>
</dbReference>
<dbReference type="CDD" id="cd06185">
    <property type="entry name" value="PDR_like"/>
    <property type="match status" value="1"/>
</dbReference>
<dbReference type="InterPro" id="IPR039261">
    <property type="entry name" value="FNR_nucleotide-bd"/>
</dbReference>
<keyword evidence="4" id="KW-0479">Metal-binding</keyword>
<evidence type="ECO:0000259" key="10">
    <source>
        <dbReference type="PROSITE" id="PS51384"/>
    </source>
</evidence>
<gene>
    <name evidence="11" type="ORF">J2S44_000259</name>
</gene>
<comment type="caution">
    <text evidence="11">The sequence shown here is derived from an EMBL/GenBank/DDBJ whole genome shotgun (WGS) entry which is preliminary data.</text>
</comment>
<dbReference type="SUPFAM" id="SSF54292">
    <property type="entry name" value="2Fe-2S ferredoxin-like"/>
    <property type="match status" value="1"/>
</dbReference>
<comment type="cofactor">
    <cofactor evidence="1">
        <name>FAD</name>
        <dbReference type="ChEBI" id="CHEBI:57692"/>
    </cofactor>
</comment>
<feature type="region of interest" description="Disordered" evidence="8">
    <location>
        <begin position="1"/>
        <end position="22"/>
    </location>
</feature>
<dbReference type="InterPro" id="IPR017938">
    <property type="entry name" value="Riboflavin_synthase-like_b-brl"/>
</dbReference>
<dbReference type="PROSITE" id="PS51384">
    <property type="entry name" value="FAD_FR"/>
    <property type="match status" value="1"/>
</dbReference>
<dbReference type="Proteomes" id="UP001183629">
    <property type="component" value="Unassembled WGS sequence"/>
</dbReference>
<dbReference type="EMBL" id="JAVDYC010000001">
    <property type="protein sequence ID" value="MDR7320009.1"/>
    <property type="molecule type" value="Genomic_DNA"/>
</dbReference>
<evidence type="ECO:0000313" key="11">
    <source>
        <dbReference type="EMBL" id="MDR7320009.1"/>
    </source>
</evidence>
<keyword evidence="5" id="KW-0560">Oxidoreductase</keyword>
<dbReference type="PROSITE" id="PS51085">
    <property type="entry name" value="2FE2S_FER_2"/>
    <property type="match status" value="1"/>
</dbReference>